<gene>
    <name evidence="3" type="ORF">DLJ48_06550</name>
    <name evidence="2" type="ORF">EVC35_00610</name>
</gene>
<feature type="transmembrane region" description="Helical" evidence="1">
    <location>
        <begin position="10"/>
        <end position="27"/>
    </location>
</feature>
<keyword evidence="1" id="KW-1133">Transmembrane helix</keyword>
<feature type="transmembrane region" description="Helical" evidence="1">
    <location>
        <begin position="165"/>
        <end position="190"/>
    </location>
</feature>
<feature type="transmembrane region" description="Helical" evidence="1">
    <location>
        <begin position="97"/>
        <end position="118"/>
    </location>
</feature>
<protein>
    <submittedName>
        <fullName evidence="2">DUF624 domain-containing protein</fullName>
    </submittedName>
</protein>
<evidence type="ECO:0000313" key="3">
    <source>
        <dbReference type="EMBL" id="QAS70205.1"/>
    </source>
</evidence>
<dbReference type="RefSeq" id="WP_128686673.1">
    <property type="nucleotide sequence ID" value="NZ_CP029684.2"/>
</dbReference>
<dbReference type="EMBL" id="CP029684">
    <property type="protein sequence ID" value="QAS70205.1"/>
    <property type="molecule type" value="Genomic_DNA"/>
</dbReference>
<reference evidence="3" key="3">
    <citation type="submission" date="2020-01" db="EMBL/GenBank/DDBJ databases">
        <authorList>
            <person name="Cousin F.J."/>
            <person name="Le Guellec R."/>
            <person name="Cretenet M."/>
        </authorList>
    </citation>
    <scope>NUCLEOTIDE SEQUENCE</scope>
    <source>
        <strain evidence="3">UCMA 15228</strain>
    </source>
</reference>
<accession>A0AAJ1VMC5</accession>
<name>A0AAJ1VMC5_9LACO</name>
<feature type="transmembrane region" description="Helical" evidence="1">
    <location>
        <begin position="47"/>
        <end position="73"/>
    </location>
</feature>
<evidence type="ECO:0000313" key="5">
    <source>
        <dbReference type="Proteomes" id="UP001167919"/>
    </source>
</evidence>
<keyword evidence="1" id="KW-0812">Transmembrane</keyword>
<dbReference type="Pfam" id="PF04854">
    <property type="entry name" value="DUF624"/>
    <property type="match status" value="1"/>
</dbReference>
<dbReference type="Proteomes" id="UP001167919">
    <property type="component" value="Unassembled WGS sequence"/>
</dbReference>
<reference evidence="2" key="2">
    <citation type="submission" date="2019-01" db="EMBL/GenBank/DDBJ databases">
        <title>Oenococcus sicerae UCMA17102.</title>
        <authorList>
            <person name="Cousin F.J."/>
            <person name="Le Guellec R."/>
            <person name="Cretenet M."/>
        </authorList>
    </citation>
    <scope>NUCLEOTIDE SEQUENCE</scope>
    <source>
        <strain evidence="2">UCMA17102</strain>
    </source>
</reference>
<dbReference type="Proteomes" id="UP000286907">
    <property type="component" value="Chromosome"/>
</dbReference>
<sequence>MNWVKFSERVVKWLTPILLLTAIWWLFNLPDVFLALMIFTAHRVDSIRIAVLTMIVLMPFVTIPATTDVLAVARKYESSSDAFSFFKFFLKYYRRDYLKSMTLGLINTLVLAIFYISLQYYASLSTIIAILFYLLLFLIPFYFLVLYSFLVDQELKVKTYFSNSLFLFIIHPVNMLTMIVNITVIALLFWVIFKPLLVILFPGLCALIVMRYFKKSIDKEIENKNKQAAADNNSDKQQIKN</sequence>
<keyword evidence="4" id="KW-1185">Reference proteome</keyword>
<dbReference type="EMBL" id="SDWY01000001">
    <property type="protein sequence ID" value="MDN6899511.1"/>
    <property type="molecule type" value="Genomic_DNA"/>
</dbReference>
<evidence type="ECO:0000313" key="2">
    <source>
        <dbReference type="EMBL" id="MDN6899511.1"/>
    </source>
</evidence>
<organism evidence="2 5">
    <name type="scientific">Oenococcus sicerae</name>
    <dbReference type="NCBI Taxonomy" id="2203724"/>
    <lineage>
        <taxon>Bacteria</taxon>
        <taxon>Bacillati</taxon>
        <taxon>Bacillota</taxon>
        <taxon>Bacilli</taxon>
        <taxon>Lactobacillales</taxon>
        <taxon>Lactobacillaceae</taxon>
        <taxon>Oenococcus</taxon>
    </lineage>
</organism>
<evidence type="ECO:0000313" key="4">
    <source>
        <dbReference type="Proteomes" id="UP000286907"/>
    </source>
</evidence>
<dbReference type="AlphaFoldDB" id="A0AAJ1VMC5"/>
<dbReference type="InterPro" id="IPR006938">
    <property type="entry name" value="DUF624"/>
</dbReference>
<evidence type="ECO:0000256" key="1">
    <source>
        <dbReference type="SAM" id="Phobius"/>
    </source>
</evidence>
<reference evidence="3 4" key="1">
    <citation type="journal article" date="2019" name="Syst. Appl. Microbiol.">
        <title>Oenococcus sicerae sp. nov., isolated from French cider.</title>
        <authorList>
            <person name="Cousin F.J."/>
            <person name="Le Guellec R."/>
            <person name="Chagnot C."/>
            <person name="Goux D."/>
            <person name="Dalmasso M."/>
            <person name="Laplace J.M."/>
            <person name="Cretenet M."/>
        </authorList>
    </citation>
    <scope>NUCLEOTIDE SEQUENCE [LARGE SCALE GENOMIC DNA]</scope>
    <source>
        <strain evidence="3 4">UCMA 15228</strain>
    </source>
</reference>
<feature type="transmembrane region" description="Helical" evidence="1">
    <location>
        <begin position="124"/>
        <end position="145"/>
    </location>
</feature>
<keyword evidence="1" id="KW-0472">Membrane</keyword>
<proteinExistence type="predicted"/>
<feature type="transmembrane region" description="Helical" evidence="1">
    <location>
        <begin position="196"/>
        <end position="213"/>
    </location>
</feature>